<dbReference type="Gene3D" id="2.70.70.10">
    <property type="entry name" value="Glucose Permease (Domain IIA)"/>
    <property type="match status" value="1"/>
</dbReference>
<evidence type="ECO:0000313" key="5">
    <source>
        <dbReference type="EMBL" id="SOE49450.1"/>
    </source>
</evidence>
<dbReference type="Pfam" id="PF01476">
    <property type="entry name" value="LysM"/>
    <property type="match status" value="1"/>
</dbReference>
<dbReference type="InterPro" id="IPR016047">
    <property type="entry name" value="M23ase_b-sheet_dom"/>
</dbReference>
<organism evidence="4 6">
    <name type="scientific">Orrella dioscoreae</name>
    <dbReference type="NCBI Taxonomy" id="1851544"/>
    <lineage>
        <taxon>Bacteria</taxon>
        <taxon>Pseudomonadati</taxon>
        <taxon>Pseudomonadota</taxon>
        <taxon>Betaproteobacteria</taxon>
        <taxon>Burkholderiales</taxon>
        <taxon>Alcaligenaceae</taxon>
        <taxon>Orrella</taxon>
    </lineage>
</organism>
<evidence type="ECO:0000313" key="6">
    <source>
        <dbReference type="Proteomes" id="UP000078558"/>
    </source>
</evidence>
<dbReference type="InterPro" id="IPR011055">
    <property type="entry name" value="Dup_hybrid_motif"/>
</dbReference>
<reference evidence="5 6" key="2">
    <citation type="submission" date="2017-08" db="EMBL/GenBank/DDBJ databases">
        <authorList>
            <person name="de Groot N.N."/>
        </authorList>
    </citation>
    <scope>NUCLEOTIDE SEQUENCE [LARGE SCALE GENOMIC DNA]</scope>
    <source>
        <strain evidence="5">Orrdi1</strain>
    </source>
</reference>
<dbReference type="AlphaFoldDB" id="A0A1C3JZL4"/>
<dbReference type="InterPro" id="IPR050570">
    <property type="entry name" value="Cell_wall_metabolism_enzyme"/>
</dbReference>
<dbReference type="KEGG" id="odi:ODI_R2084"/>
<protein>
    <submittedName>
        <fullName evidence="4">Lipoprotein NlpD</fullName>
    </submittedName>
</protein>
<feature type="region of interest" description="Disordered" evidence="2">
    <location>
        <begin position="110"/>
        <end position="175"/>
    </location>
</feature>
<dbReference type="PANTHER" id="PTHR21666:SF263">
    <property type="entry name" value="MUREIN HYDROLASE ACTIVATOR NLPD"/>
    <property type="match status" value="1"/>
</dbReference>
<dbReference type="Proteomes" id="UP000078558">
    <property type="component" value="Chromosome I"/>
</dbReference>
<dbReference type="CDD" id="cd00118">
    <property type="entry name" value="LysM"/>
    <property type="match status" value="1"/>
</dbReference>
<evidence type="ECO:0000259" key="3">
    <source>
        <dbReference type="PROSITE" id="PS51782"/>
    </source>
</evidence>
<dbReference type="EMBL" id="FLRC01000010">
    <property type="protein sequence ID" value="SBT24598.1"/>
    <property type="molecule type" value="Genomic_DNA"/>
</dbReference>
<dbReference type="Pfam" id="PF01551">
    <property type="entry name" value="Peptidase_M23"/>
    <property type="match status" value="1"/>
</dbReference>
<dbReference type="RefSeq" id="WP_067751027.1">
    <property type="nucleotide sequence ID" value="NZ_LT907988.1"/>
</dbReference>
<dbReference type="PROSITE" id="PS51782">
    <property type="entry name" value="LYSM"/>
    <property type="match status" value="1"/>
</dbReference>
<dbReference type="OrthoDB" id="9795421at2"/>
<dbReference type="Gene3D" id="3.10.350.10">
    <property type="entry name" value="LysM domain"/>
    <property type="match status" value="1"/>
</dbReference>
<dbReference type="InterPro" id="IPR036779">
    <property type="entry name" value="LysM_dom_sf"/>
</dbReference>
<dbReference type="SUPFAM" id="SSF51261">
    <property type="entry name" value="Duplicated hybrid motif"/>
    <property type="match status" value="1"/>
</dbReference>
<gene>
    <name evidence="4" type="ORF">ODI_01718</name>
    <name evidence="5" type="ORF">ODI_R2084</name>
</gene>
<comment type="similarity">
    <text evidence="1">Belongs to the E.coli NlpD/Haemophilus LppB family.</text>
</comment>
<sequence>MLVGQSQLTGSLVSRGAALSGRPGLLALMAGVMLLAGCASQQRAPVVDITKQQAPTETQAPPSSGATYVVKPRDTLNQIARNNNVSVDDLARWNNIADRNHLRIGQVLQLSSGGSAPRPGTGATQVGAASTAPGKIESRPLEPVGEAPAATEQPAQPATATPASEPAKPAPRAADASLVNWAWPASGQIIQNFSATTKGIDIAGKPGDPVTAAADGKVMYSGNGVRGLGELIIINHQNGFITAYAHNRSLLVKSGQDVKRGAKIAEMGQTDTTSPRLHFEVRRQGTPVDPLRYLPPR</sequence>
<dbReference type="CDD" id="cd12797">
    <property type="entry name" value="M23_peptidase"/>
    <property type="match status" value="1"/>
</dbReference>
<reference evidence="4 6" key="1">
    <citation type="submission" date="2016-06" db="EMBL/GenBank/DDBJ databases">
        <authorList>
            <person name="Kjaerup R.B."/>
            <person name="Dalgaard T.S."/>
            <person name="Juul-Madsen H.R."/>
        </authorList>
    </citation>
    <scope>NUCLEOTIDE SEQUENCE [LARGE SCALE GENOMIC DNA]</scope>
    <source>
        <strain evidence="4">Orrdi1</strain>
    </source>
</reference>
<dbReference type="STRING" id="1851544.ODI_01718"/>
<dbReference type="GO" id="GO:0004222">
    <property type="term" value="F:metalloendopeptidase activity"/>
    <property type="evidence" value="ECO:0007669"/>
    <property type="project" value="TreeGrafter"/>
</dbReference>
<feature type="compositionally biased region" description="Low complexity" evidence="2">
    <location>
        <begin position="146"/>
        <end position="171"/>
    </location>
</feature>
<dbReference type="EMBL" id="LT907988">
    <property type="protein sequence ID" value="SOE49450.1"/>
    <property type="molecule type" value="Genomic_DNA"/>
</dbReference>
<keyword evidence="4" id="KW-0449">Lipoprotein</keyword>
<dbReference type="PANTHER" id="PTHR21666">
    <property type="entry name" value="PEPTIDASE-RELATED"/>
    <property type="match status" value="1"/>
</dbReference>
<accession>A0A1C3JZL4</accession>
<name>A0A1C3JZL4_9BURK</name>
<evidence type="ECO:0000313" key="4">
    <source>
        <dbReference type="EMBL" id="SBT24598.1"/>
    </source>
</evidence>
<proteinExistence type="inferred from homology"/>
<keyword evidence="6" id="KW-1185">Reference proteome</keyword>
<dbReference type="SMART" id="SM00257">
    <property type="entry name" value="LysM"/>
    <property type="match status" value="1"/>
</dbReference>
<evidence type="ECO:0000256" key="1">
    <source>
        <dbReference type="ARBA" id="ARBA00038420"/>
    </source>
</evidence>
<feature type="domain" description="LysM" evidence="3">
    <location>
        <begin position="66"/>
        <end position="110"/>
    </location>
</feature>
<evidence type="ECO:0000256" key="2">
    <source>
        <dbReference type="SAM" id="MobiDB-lite"/>
    </source>
</evidence>
<dbReference type="InterPro" id="IPR018392">
    <property type="entry name" value="LysM"/>
</dbReference>